<dbReference type="AlphaFoldDB" id="A0A7D6CME5"/>
<dbReference type="EMBL" id="CP059154">
    <property type="protein sequence ID" value="QLK24757.1"/>
    <property type="molecule type" value="Genomic_DNA"/>
</dbReference>
<dbReference type="GeneID" id="56143858"/>
<protein>
    <recommendedName>
        <fullName evidence="1">Halobacterial output domain-containing protein</fullName>
    </recommendedName>
</protein>
<sequence>MQNTQSISLKVVEKIAEREQVSPAELKPPLHYAIDTDALNSLYQSDTPERGPSKVEFTYNGYTVVVDSTGDVDIRDQVSASGPDKTIA</sequence>
<evidence type="ECO:0000259" key="1">
    <source>
        <dbReference type="Pfam" id="PF18545"/>
    </source>
</evidence>
<dbReference type="KEGG" id="nay:HYG81_11595"/>
<dbReference type="InterPro" id="IPR040624">
    <property type="entry name" value="HalOD1"/>
</dbReference>
<evidence type="ECO:0000313" key="2">
    <source>
        <dbReference type="EMBL" id="QLK24757.1"/>
    </source>
</evidence>
<dbReference type="Pfam" id="PF18545">
    <property type="entry name" value="HalOD1"/>
    <property type="match status" value="1"/>
</dbReference>
<reference evidence="2 3" key="1">
    <citation type="submission" date="2020-07" db="EMBL/GenBank/DDBJ databases">
        <title>Natrinema (YPL30) sp. nov. and Haloterrigena xxxxxx (YPL8) sp. nov., isolated from a salt mine.</title>
        <authorList>
            <person name="Cui H."/>
        </authorList>
    </citation>
    <scope>NUCLEOTIDE SEQUENCE [LARGE SCALE GENOMIC DNA]</scope>
    <source>
        <strain evidence="2 3">YPL13</strain>
    </source>
</reference>
<feature type="domain" description="Halobacterial output" evidence="1">
    <location>
        <begin position="4"/>
        <end position="75"/>
    </location>
</feature>
<dbReference type="Proteomes" id="UP000510869">
    <property type="component" value="Chromosome"/>
</dbReference>
<organism evidence="2 3">
    <name type="scientific">Natrinema zhouii</name>
    <dbReference type="NCBI Taxonomy" id="1710539"/>
    <lineage>
        <taxon>Archaea</taxon>
        <taxon>Methanobacteriati</taxon>
        <taxon>Methanobacteriota</taxon>
        <taxon>Stenosarchaea group</taxon>
        <taxon>Halobacteria</taxon>
        <taxon>Halobacteriales</taxon>
        <taxon>Natrialbaceae</taxon>
        <taxon>Natrinema</taxon>
    </lineage>
</organism>
<proteinExistence type="predicted"/>
<keyword evidence="3" id="KW-1185">Reference proteome</keyword>
<dbReference type="OrthoDB" id="177581at2157"/>
<accession>A0A7D6CME5</accession>
<gene>
    <name evidence="2" type="ORF">HYG81_11595</name>
</gene>
<evidence type="ECO:0000313" key="3">
    <source>
        <dbReference type="Proteomes" id="UP000510869"/>
    </source>
</evidence>
<name>A0A7D6CME5_9EURY</name>
<dbReference type="RefSeq" id="WP_180839835.1">
    <property type="nucleotide sequence ID" value="NZ_CP059154.1"/>
</dbReference>